<keyword evidence="2" id="KW-1185">Reference proteome</keyword>
<accession>S3DQ18</accession>
<dbReference type="RefSeq" id="XP_008079308.1">
    <property type="nucleotide sequence ID" value="XM_008081117.1"/>
</dbReference>
<protein>
    <submittedName>
        <fullName evidence="1">Uncharacterized protein</fullName>
    </submittedName>
</protein>
<sequence>MEECPGMEKEEQSPRILRFSDSQMVNRPGEYPGPLLQMAIENQTPIVQNRPSASAAGIQQKRVAASLTHCPCWVWRSPERCKTHPSRESVAFRLAVVAKQKGVRSSIRMSCGATPTWEL</sequence>
<dbReference type="Proteomes" id="UP000016922">
    <property type="component" value="Unassembled WGS sequence"/>
</dbReference>
<name>S3DQ18_GLAL2</name>
<evidence type="ECO:0000313" key="2">
    <source>
        <dbReference type="Proteomes" id="UP000016922"/>
    </source>
</evidence>
<dbReference type="GeneID" id="19466222"/>
<organism evidence="1 2">
    <name type="scientific">Glarea lozoyensis (strain ATCC 20868 / MF5171)</name>
    <dbReference type="NCBI Taxonomy" id="1116229"/>
    <lineage>
        <taxon>Eukaryota</taxon>
        <taxon>Fungi</taxon>
        <taxon>Dikarya</taxon>
        <taxon>Ascomycota</taxon>
        <taxon>Pezizomycotina</taxon>
        <taxon>Leotiomycetes</taxon>
        <taxon>Helotiales</taxon>
        <taxon>Helotiaceae</taxon>
        <taxon>Glarea</taxon>
    </lineage>
</organism>
<dbReference type="EMBL" id="KE145357">
    <property type="protein sequence ID" value="EPE34156.1"/>
    <property type="molecule type" value="Genomic_DNA"/>
</dbReference>
<dbReference type="AlphaFoldDB" id="S3DQ18"/>
<dbReference type="KEGG" id="glz:GLAREA_07169"/>
<gene>
    <name evidence="1" type="ORF">GLAREA_07169</name>
</gene>
<evidence type="ECO:0000313" key="1">
    <source>
        <dbReference type="EMBL" id="EPE34156.1"/>
    </source>
</evidence>
<reference evidence="1 2" key="1">
    <citation type="journal article" date="2013" name="BMC Genomics">
        <title>Genomics-driven discovery of the pneumocandin biosynthetic gene cluster in the fungus Glarea lozoyensis.</title>
        <authorList>
            <person name="Chen L."/>
            <person name="Yue Q."/>
            <person name="Zhang X."/>
            <person name="Xiang M."/>
            <person name="Wang C."/>
            <person name="Li S."/>
            <person name="Che Y."/>
            <person name="Ortiz-Lopez F.J."/>
            <person name="Bills G.F."/>
            <person name="Liu X."/>
            <person name="An Z."/>
        </authorList>
    </citation>
    <scope>NUCLEOTIDE SEQUENCE [LARGE SCALE GENOMIC DNA]</scope>
    <source>
        <strain evidence="2">ATCC 20868 / MF5171</strain>
    </source>
</reference>
<proteinExistence type="predicted"/>
<dbReference type="HOGENOM" id="CLU_2061708_0_0_1"/>